<reference evidence="3 4" key="1">
    <citation type="submission" date="2014-10" db="EMBL/GenBank/DDBJ databases">
        <title>Draft genome sequence of Novosphingobium subterraneum DSM 12447.</title>
        <authorList>
            <person name="Gan H.M."/>
            <person name="Gan H.Y."/>
            <person name="Savka M.A."/>
        </authorList>
    </citation>
    <scope>NUCLEOTIDE SEQUENCE [LARGE SCALE GENOMIC DNA]</scope>
    <source>
        <strain evidence="3 4">DSM 12447</strain>
    </source>
</reference>
<dbReference type="GO" id="GO:0005829">
    <property type="term" value="C:cytosol"/>
    <property type="evidence" value="ECO:0007669"/>
    <property type="project" value="TreeGrafter"/>
</dbReference>
<dbReference type="PANTHER" id="PTHR43364:SF4">
    <property type="entry name" value="NAD(P)-LINKED OXIDOREDUCTASE SUPERFAMILY PROTEIN"/>
    <property type="match status" value="1"/>
</dbReference>
<proteinExistence type="predicted"/>
<evidence type="ECO:0000256" key="1">
    <source>
        <dbReference type="ARBA" id="ARBA00023002"/>
    </source>
</evidence>
<keyword evidence="1" id="KW-0560">Oxidoreductase</keyword>
<dbReference type="InterPro" id="IPR050523">
    <property type="entry name" value="AKR_Detox_Biosynth"/>
</dbReference>
<dbReference type="Proteomes" id="UP000031338">
    <property type="component" value="Unassembled WGS sequence"/>
</dbReference>
<dbReference type="EMBL" id="JRVC01000010">
    <property type="protein sequence ID" value="KHS46037.1"/>
    <property type="molecule type" value="Genomic_DNA"/>
</dbReference>
<dbReference type="InterPro" id="IPR036812">
    <property type="entry name" value="NAD(P)_OxRdtase_dom_sf"/>
</dbReference>
<name>A0A0B8ZIC8_9SPHN</name>
<dbReference type="Gene3D" id="3.20.20.100">
    <property type="entry name" value="NADP-dependent oxidoreductase domain"/>
    <property type="match status" value="1"/>
</dbReference>
<dbReference type="SUPFAM" id="SSF51430">
    <property type="entry name" value="NAD(P)-linked oxidoreductase"/>
    <property type="match status" value="1"/>
</dbReference>
<dbReference type="RefSeq" id="WP_039334510.1">
    <property type="nucleotide sequence ID" value="NZ_JRVC01000010.1"/>
</dbReference>
<comment type="caution">
    <text evidence="3">The sequence shown here is derived from an EMBL/GenBank/DDBJ whole genome shotgun (WGS) entry which is preliminary data.</text>
</comment>
<evidence type="ECO:0000259" key="2">
    <source>
        <dbReference type="Pfam" id="PF00248"/>
    </source>
</evidence>
<keyword evidence="4" id="KW-1185">Reference proteome</keyword>
<evidence type="ECO:0000313" key="4">
    <source>
        <dbReference type="Proteomes" id="UP000031338"/>
    </source>
</evidence>
<dbReference type="PATRIC" id="fig|48936.3.peg.2310"/>
<dbReference type="GO" id="GO:0016491">
    <property type="term" value="F:oxidoreductase activity"/>
    <property type="evidence" value="ECO:0007669"/>
    <property type="project" value="UniProtKB-KW"/>
</dbReference>
<dbReference type="PANTHER" id="PTHR43364">
    <property type="entry name" value="NADH-SPECIFIC METHYLGLYOXAL REDUCTASE-RELATED"/>
    <property type="match status" value="1"/>
</dbReference>
<organism evidence="3 4">
    <name type="scientific">Novosphingobium subterraneum</name>
    <dbReference type="NCBI Taxonomy" id="48936"/>
    <lineage>
        <taxon>Bacteria</taxon>
        <taxon>Pseudomonadati</taxon>
        <taxon>Pseudomonadota</taxon>
        <taxon>Alphaproteobacteria</taxon>
        <taxon>Sphingomonadales</taxon>
        <taxon>Sphingomonadaceae</taxon>
        <taxon>Novosphingobium</taxon>
    </lineage>
</organism>
<sequence length="320" mass="34611">MLKKVTLGHTDLTVSRLCYGTNMLGWMLDQGKSNAILDTFAGLGGNFIDTARSYGDWMPDAPVGASERAVGAWLKMQKRDDFVIATKGGFFDMRVGDYRNRVTPDDVAADLAQSLDHLGIDTIDLYFLHMDNPESPVEPIIDALIAHREAGRIRHFAASNWAAERIRAANAYAASIGKEGFVASETFWGLAVPDAAAAAQQGYQHYYEGEYEDLHAGGLPIVAYAAQSGGYFTKLASGSVGEQLAARYANPANERRFAIVQSLAEKHDVSINEIALAYLLSQPNQTIAIFGGSSPEQVRDSAKADALTLTAEEMAALRNA</sequence>
<dbReference type="Pfam" id="PF00248">
    <property type="entry name" value="Aldo_ket_red"/>
    <property type="match status" value="1"/>
</dbReference>
<protein>
    <submittedName>
        <fullName evidence="3">Aryl-alcohol dehydrogenase (NADP(+))</fullName>
    </submittedName>
</protein>
<dbReference type="AlphaFoldDB" id="A0A0B8ZIC8"/>
<dbReference type="CDD" id="cd19082">
    <property type="entry name" value="AKR_AKR10A1_2"/>
    <property type="match status" value="1"/>
</dbReference>
<dbReference type="STRING" id="48936.NJ75_02298"/>
<feature type="domain" description="NADP-dependent oxidoreductase" evidence="2">
    <location>
        <begin position="16"/>
        <end position="318"/>
    </location>
</feature>
<evidence type="ECO:0000313" key="3">
    <source>
        <dbReference type="EMBL" id="KHS46037.1"/>
    </source>
</evidence>
<dbReference type="InterPro" id="IPR023210">
    <property type="entry name" value="NADP_OxRdtase_dom"/>
</dbReference>
<accession>A0A0B8ZIC8</accession>
<gene>
    <name evidence="3" type="ORF">NJ75_02298</name>
</gene>